<evidence type="ECO:0000313" key="8">
    <source>
        <dbReference type="EMBL" id="OGL72045.1"/>
    </source>
</evidence>
<name>A0A1F7U1B4_9BACT</name>
<dbReference type="STRING" id="1802389.A3C17_04655"/>
<keyword evidence="3 5" id="KW-0949">S-adenosyl-L-methionine</keyword>
<dbReference type="GO" id="GO:0009307">
    <property type="term" value="P:DNA restriction-modification system"/>
    <property type="evidence" value="ECO:0007669"/>
    <property type="project" value="UniProtKB-KW"/>
</dbReference>
<dbReference type="Gene3D" id="3.40.50.150">
    <property type="entry name" value="Vaccinia Virus protein VP39"/>
    <property type="match status" value="1"/>
</dbReference>
<dbReference type="Gene3D" id="3.90.120.10">
    <property type="entry name" value="DNA Methylase, subunit A, domain 2"/>
    <property type="match status" value="1"/>
</dbReference>
<dbReference type="PROSITE" id="PS51679">
    <property type="entry name" value="SAM_MT_C5"/>
    <property type="match status" value="1"/>
</dbReference>
<dbReference type="CDD" id="cd00315">
    <property type="entry name" value="Cyt_C5_DNA_methylase"/>
    <property type="match status" value="1"/>
</dbReference>
<evidence type="ECO:0000313" key="9">
    <source>
        <dbReference type="Proteomes" id="UP000177097"/>
    </source>
</evidence>
<evidence type="ECO:0000256" key="3">
    <source>
        <dbReference type="ARBA" id="ARBA00022691"/>
    </source>
</evidence>
<evidence type="ECO:0000256" key="1">
    <source>
        <dbReference type="ARBA" id="ARBA00022603"/>
    </source>
</evidence>
<gene>
    <name evidence="8" type="ORF">A3C17_04655</name>
</gene>
<feature type="active site" evidence="5">
    <location>
        <position position="88"/>
    </location>
</feature>
<keyword evidence="1 5" id="KW-0489">Methyltransferase</keyword>
<dbReference type="Proteomes" id="UP000177097">
    <property type="component" value="Unassembled WGS sequence"/>
</dbReference>
<dbReference type="PANTHER" id="PTHR10629">
    <property type="entry name" value="CYTOSINE-SPECIFIC METHYLTRANSFERASE"/>
    <property type="match status" value="1"/>
</dbReference>
<dbReference type="InterPro" id="IPR018117">
    <property type="entry name" value="C5_DNA_meth_AS"/>
</dbReference>
<dbReference type="InterPro" id="IPR029063">
    <property type="entry name" value="SAM-dependent_MTases_sf"/>
</dbReference>
<proteinExistence type="inferred from homology"/>
<dbReference type="GO" id="GO:0032259">
    <property type="term" value="P:methylation"/>
    <property type="evidence" value="ECO:0007669"/>
    <property type="project" value="UniProtKB-KW"/>
</dbReference>
<organism evidence="8 9">
    <name type="scientific">Candidatus Uhrbacteria bacterium RIFCSPHIGHO2_02_FULL_53_13</name>
    <dbReference type="NCBI Taxonomy" id="1802389"/>
    <lineage>
        <taxon>Bacteria</taxon>
        <taxon>Candidatus Uhriibacteriota</taxon>
    </lineage>
</organism>
<keyword evidence="4" id="KW-0680">Restriction system</keyword>
<sequence length="326" mass="36880">MKNKKKYKVASLFSGCGGMDFGAEGGFQFLGNHYEKHDTQTVYATDFDKSICEIYNSNFPIKIDVRDIRDIKSEEIPNHDILTGGFPCQSFSVIAQNPKRLGSKDPRGRLFFEMCRILKEKRPLVFVAENVKGLLSANNGEAFPLIIKEFELAGYHVKYKILNASHYGVPQKRERVFIVGFKGKKAFEKFEFPEPVTEKTPIPISSILIQEKEIEEKFYFSEKAVKGMNSSKHAKTMNKGRAQKPHEPCNTVGAHLSKVSLNSTDPVLCIQGRYRMFTPREVARIQSFPDNFTLSGSKTINYKALGNAVAPVVMWHVTKKIIQALQ</sequence>
<dbReference type="GO" id="GO:0003886">
    <property type="term" value="F:DNA (cytosine-5-)-methyltransferase activity"/>
    <property type="evidence" value="ECO:0007669"/>
    <property type="project" value="UniProtKB-EC"/>
</dbReference>
<dbReference type="GO" id="GO:0044027">
    <property type="term" value="P:negative regulation of gene expression via chromosomal CpG island methylation"/>
    <property type="evidence" value="ECO:0007669"/>
    <property type="project" value="TreeGrafter"/>
</dbReference>
<comment type="caution">
    <text evidence="8">The sequence shown here is derived from an EMBL/GenBank/DDBJ whole genome shotgun (WGS) entry which is preliminary data.</text>
</comment>
<evidence type="ECO:0000256" key="6">
    <source>
        <dbReference type="RuleBase" id="RU000416"/>
    </source>
</evidence>
<dbReference type="PANTHER" id="PTHR10629:SF52">
    <property type="entry name" value="DNA (CYTOSINE-5)-METHYLTRANSFERASE 1"/>
    <property type="match status" value="1"/>
</dbReference>
<dbReference type="PROSITE" id="PS00094">
    <property type="entry name" value="C5_MTASE_1"/>
    <property type="match status" value="1"/>
</dbReference>
<dbReference type="SUPFAM" id="SSF53335">
    <property type="entry name" value="S-adenosyl-L-methionine-dependent methyltransferases"/>
    <property type="match status" value="1"/>
</dbReference>
<protein>
    <recommendedName>
        <fullName evidence="7">Cytosine-specific methyltransferase</fullName>
        <ecNumber evidence="7">2.1.1.37</ecNumber>
    </recommendedName>
</protein>
<dbReference type="PROSITE" id="PS00095">
    <property type="entry name" value="C5_MTASE_2"/>
    <property type="match status" value="1"/>
</dbReference>
<accession>A0A1F7U1B4</accession>
<evidence type="ECO:0000256" key="4">
    <source>
        <dbReference type="ARBA" id="ARBA00022747"/>
    </source>
</evidence>
<keyword evidence="2 5" id="KW-0808">Transferase</keyword>
<dbReference type="EC" id="2.1.1.37" evidence="7"/>
<dbReference type="PRINTS" id="PR00105">
    <property type="entry name" value="C5METTRFRASE"/>
</dbReference>
<dbReference type="EMBL" id="MGDX01000002">
    <property type="protein sequence ID" value="OGL72045.1"/>
    <property type="molecule type" value="Genomic_DNA"/>
</dbReference>
<dbReference type="AlphaFoldDB" id="A0A1F7U1B4"/>
<evidence type="ECO:0000256" key="7">
    <source>
        <dbReference type="RuleBase" id="RU000417"/>
    </source>
</evidence>
<dbReference type="GO" id="GO:0003677">
    <property type="term" value="F:DNA binding"/>
    <property type="evidence" value="ECO:0007669"/>
    <property type="project" value="TreeGrafter"/>
</dbReference>
<dbReference type="InterPro" id="IPR050390">
    <property type="entry name" value="C5-Methyltransferase"/>
</dbReference>
<dbReference type="InterPro" id="IPR031303">
    <property type="entry name" value="C5_meth_CS"/>
</dbReference>
<dbReference type="Pfam" id="PF00145">
    <property type="entry name" value="DNA_methylase"/>
    <property type="match status" value="1"/>
</dbReference>
<comment type="catalytic activity">
    <reaction evidence="7">
        <text>a 2'-deoxycytidine in DNA + S-adenosyl-L-methionine = a 5-methyl-2'-deoxycytidine in DNA + S-adenosyl-L-homocysteine + H(+)</text>
        <dbReference type="Rhea" id="RHEA:13681"/>
        <dbReference type="Rhea" id="RHEA-COMP:11369"/>
        <dbReference type="Rhea" id="RHEA-COMP:11370"/>
        <dbReference type="ChEBI" id="CHEBI:15378"/>
        <dbReference type="ChEBI" id="CHEBI:57856"/>
        <dbReference type="ChEBI" id="CHEBI:59789"/>
        <dbReference type="ChEBI" id="CHEBI:85452"/>
        <dbReference type="ChEBI" id="CHEBI:85454"/>
        <dbReference type="EC" id="2.1.1.37"/>
    </reaction>
</comment>
<evidence type="ECO:0000256" key="2">
    <source>
        <dbReference type="ARBA" id="ARBA00022679"/>
    </source>
</evidence>
<dbReference type="NCBIfam" id="TIGR00675">
    <property type="entry name" value="dcm"/>
    <property type="match status" value="1"/>
</dbReference>
<evidence type="ECO:0000256" key="5">
    <source>
        <dbReference type="PROSITE-ProRule" id="PRU01016"/>
    </source>
</evidence>
<reference evidence="8 9" key="1">
    <citation type="journal article" date="2016" name="Nat. Commun.">
        <title>Thousands of microbial genomes shed light on interconnected biogeochemical processes in an aquifer system.</title>
        <authorList>
            <person name="Anantharaman K."/>
            <person name="Brown C.T."/>
            <person name="Hug L.A."/>
            <person name="Sharon I."/>
            <person name="Castelle C.J."/>
            <person name="Probst A.J."/>
            <person name="Thomas B.C."/>
            <person name="Singh A."/>
            <person name="Wilkins M.J."/>
            <person name="Karaoz U."/>
            <person name="Brodie E.L."/>
            <person name="Williams K.H."/>
            <person name="Hubbard S.S."/>
            <person name="Banfield J.F."/>
        </authorList>
    </citation>
    <scope>NUCLEOTIDE SEQUENCE [LARGE SCALE GENOMIC DNA]</scope>
</reference>
<dbReference type="InterPro" id="IPR001525">
    <property type="entry name" value="C5_MeTfrase"/>
</dbReference>
<comment type="similarity">
    <text evidence="5 6">Belongs to the class I-like SAM-binding methyltransferase superfamily. C5-methyltransferase family.</text>
</comment>